<feature type="domain" description="Resolvase/invertase-type recombinase catalytic" evidence="2">
    <location>
        <begin position="1"/>
        <end position="31"/>
    </location>
</feature>
<evidence type="ECO:0000313" key="3">
    <source>
        <dbReference type="EMBL" id="RCF42165.1"/>
    </source>
</evidence>
<dbReference type="InterPro" id="IPR006119">
    <property type="entry name" value="Resolv_N"/>
</dbReference>
<dbReference type="Pfam" id="PF02796">
    <property type="entry name" value="HTH_7"/>
    <property type="match status" value="1"/>
</dbReference>
<dbReference type="InterPro" id="IPR006120">
    <property type="entry name" value="Resolvase_HTH_dom"/>
</dbReference>
<dbReference type="AlphaFoldDB" id="A0ABD7G0F9"/>
<gene>
    <name evidence="3" type="ORF">C6C11_23345</name>
</gene>
<reference evidence="4" key="2">
    <citation type="submission" date="2018-02" db="EMBL/GenBank/DDBJ databases">
        <title>Phenotypic characterization and whole genome analysis of multidrug-resistant, extended-spectrum beta-lactamase-producing bacteria isolated from dogs in Germany.</title>
        <authorList>
            <person name="Williamson C."/>
        </authorList>
    </citation>
    <scope>NUCLEOTIDE SEQUENCE [LARGE SCALE GENOMIC DNA]</scope>
    <source>
        <strain evidence="4">AFG_SD03_1510_Ahy_093</strain>
    </source>
</reference>
<dbReference type="InterPro" id="IPR036162">
    <property type="entry name" value="Resolvase-like_N_sf"/>
</dbReference>
<reference evidence="3 4" key="1">
    <citation type="journal article" date="2018" name="PLoS ONE">
        <title>Phenotypic characterization and whole genome analysis of extended-spectrum beta-lactamase-producing bacteria isolated from dogs in Germany.</title>
        <authorList>
            <person name="Boehmer T."/>
            <person name="Vogler A.J."/>
            <person name="Thomas A."/>
            <person name="Sauer S."/>
            <person name="Hergenroether M."/>
            <person name="Straubinger R.K."/>
            <person name="Birdsell D."/>
            <person name="Keim P."/>
            <person name="Sahl J.W."/>
            <person name="Williamson C.H."/>
            <person name="Riehm J.M."/>
        </authorList>
    </citation>
    <scope>NUCLEOTIDE SEQUENCE [LARGE SCALE GENOMIC DNA]</scope>
    <source>
        <strain evidence="3 4">AFG_SD03_1510_Ahy_093</strain>
    </source>
</reference>
<sequence length="80" mass="8770">MLTMIGAIATFERELMLERQAEGIELAKRRGAYKGRKPTAMAKGNEVLALVAKGLPRSEIAKRTGISISSVQRILRSQSN</sequence>
<dbReference type="EMBL" id="PUTQ01000058">
    <property type="protein sequence ID" value="RCF42165.1"/>
    <property type="molecule type" value="Genomic_DNA"/>
</dbReference>
<dbReference type="Proteomes" id="UP000253075">
    <property type="component" value="Unassembled WGS sequence"/>
</dbReference>
<evidence type="ECO:0000313" key="4">
    <source>
        <dbReference type="Proteomes" id="UP000253075"/>
    </source>
</evidence>
<comment type="caution">
    <text evidence="3">The sequence shown here is derived from an EMBL/GenBank/DDBJ whole genome shotgun (WGS) entry which is preliminary data.</text>
</comment>
<proteinExistence type="inferred from homology"/>
<dbReference type="Gene3D" id="1.10.10.60">
    <property type="entry name" value="Homeodomain-like"/>
    <property type="match status" value="1"/>
</dbReference>
<accession>A0ABD7G0F9</accession>
<dbReference type="SUPFAM" id="SSF53041">
    <property type="entry name" value="Resolvase-like"/>
    <property type="match status" value="1"/>
</dbReference>
<evidence type="ECO:0000256" key="1">
    <source>
        <dbReference type="ARBA" id="ARBA00009913"/>
    </source>
</evidence>
<dbReference type="PROSITE" id="PS51736">
    <property type="entry name" value="RECOMBINASES_3"/>
    <property type="match status" value="1"/>
</dbReference>
<dbReference type="InterPro" id="IPR009057">
    <property type="entry name" value="Homeodomain-like_sf"/>
</dbReference>
<name>A0ABD7G0F9_AERHY</name>
<organism evidence="3 4">
    <name type="scientific">Aeromonas hydrophila</name>
    <dbReference type="NCBI Taxonomy" id="644"/>
    <lineage>
        <taxon>Bacteria</taxon>
        <taxon>Pseudomonadati</taxon>
        <taxon>Pseudomonadota</taxon>
        <taxon>Gammaproteobacteria</taxon>
        <taxon>Aeromonadales</taxon>
        <taxon>Aeromonadaceae</taxon>
        <taxon>Aeromonas</taxon>
    </lineage>
</organism>
<dbReference type="SUPFAM" id="SSF46689">
    <property type="entry name" value="Homeodomain-like"/>
    <property type="match status" value="1"/>
</dbReference>
<evidence type="ECO:0000259" key="2">
    <source>
        <dbReference type="PROSITE" id="PS51736"/>
    </source>
</evidence>
<protein>
    <submittedName>
        <fullName evidence="3">Resolvase</fullName>
    </submittedName>
</protein>
<comment type="similarity">
    <text evidence="1">Belongs to the site-specific recombinase resolvase family.</text>
</comment>
<dbReference type="Pfam" id="PF00239">
    <property type="entry name" value="Resolvase"/>
    <property type="match status" value="1"/>
</dbReference>